<name>A0A8C3GJW7_CAIMO</name>
<evidence type="ECO:0000313" key="6">
    <source>
        <dbReference type="Ensembl" id="ENSCMMP00000014940.1"/>
    </source>
</evidence>
<keyword evidence="2 4" id="KW-0863">Zinc-finger</keyword>
<accession>A0A8C3GJW7</accession>
<dbReference type="SUPFAM" id="SSF57850">
    <property type="entry name" value="RING/U-box"/>
    <property type="match status" value="1"/>
</dbReference>
<dbReference type="AlphaFoldDB" id="A0A8C3GJW7"/>
<dbReference type="PROSITE" id="PS00518">
    <property type="entry name" value="ZF_RING_1"/>
    <property type="match status" value="1"/>
</dbReference>
<organism evidence="6 7">
    <name type="scientific">Cairina moschata</name>
    <name type="common">Muscovy duck</name>
    <dbReference type="NCBI Taxonomy" id="8855"/>
    <lineage>
        <taxon>Eukaryota</taxon>
        <taxon>Metazoa</taxon>
        <taxon>Chordata</taxon>
        <taxon>Craniata</taxon>
        <taxon>Vertebrata</taxon>
        <taxon>Euteleostomi</taxon>
        <taxon>Archelosauria</taxon>
        <taxon>Archosauria</taxon>
        <taxon>Dinosauria</taxon>
        <taxon>Saurischia</taxon>
        <taxon>Theropoda</taxon>
        <taxon>Coelurosauria</taxon>
        <taxon>Aves</taxon>
        <taxon>Neognathae</taxon>
        <taxon>Galloanserae</taxon>
        <taxon>Anseriformes</taxon>
        <taxon>Anatidae</taxon>
        <taxon>Anatinae</taxon>
        <taxon>Cairina</taxon>
    </lineage>
</organism>
<dbReference type="PROSITE" id="PS50089">
    <property type="entry name" value="ZF_RING_2"/>
    <property type="match status" value="1"/>
</dbReference>
<evidence type="ECO:0000256" key="4">
    <source>
        <dbReference type="PROSITE-ProRule" id="PRU00175"/>
    </source>
</evidence>
<dbReference type="InterPro" id="IPR013083">
    <property type="entry name" value="Znf_RING/FYVE/PHD"/>
</dbReference>
<dbReference type="Pfam" id="PF13639">
    <property type="entry name" value="zf-RING_2"/>
    <property type="match status" value="1"/>
</dbReference>
<proteinExistence type="predicted"/>
<dbReference type="GO" id="GO:0003723">
    <property type="term" value="F:RNA binding"/>
    <property type="evidence" value="ECO:0007669"/>
    <property type="project" value="TreeGrafter"/>
</dbReference>
<dbReference type="GO" id="GO:0008270">
    <property type="term" value="F:zinc ion binding"/>
    <property type="evidence" value="ECO:0007669"/>
    <property type="project" value="UniProtKB-KW"/>
</dbReference>
<dbReference type="Proteomes" id="UP000694556">
    <property type="component" value="Chromosome 1"/>
</dbReference>
<evidence type="ECO:0000256" key="1">
    <source>
        <dbReference type="ARBA" id="ARBA00022723"/>
    </source>
</evidence>
<feature type="domain" description="RING-type" evidence="5">
    <location>
        <begin position="29"/>
        <end position="59"/>
    </location>
</feature>
<keyword evidence="7" id="KW-1185">Reference proteome</keyword>
<evidence type="ECO:0000256" key="3">
    <source>
        <dbReference type="ARBA" id="ARBA00022833"/>
    </source>
</evidence>
<dbReference type="GO" id="GO:0000245">
    <property type="term" value="P:spliceosomal complex assembly"/>
    <property type="evidence" value="ECO:0007669"/>
    <property type="project" value="TreeGrafter"/>
</dbReference>
<dbReference type="InterPro" id="IPR001841">
    <property type="entry name" value="Znf_RING"/>
</dbReference>
<dbReference type="PANTHER" id="PTHR47048">
    <property type="entry name" value="PROTEIN SCAF11"/>
    <property type="match status" value="1"/>
</dbReference>
<evidence type="ECO:0000256" key="2">
    <source>
        <dbReference type="ARBA" id="ARBA00022771"/>
    </source>
</evidence>
<reference evidence="6" key="2">
    <citation type="submission" date="2025-08" db="UniProtKB">
        <authorList>
            <consortium name="Ensembl"/>
        </authorList>
    </citation>
    <scope>IDENTIFICATION</scope>
</reference>
<keyword evidence="1" id="KW-0479">Metal-binding</keyword>
<keyword evidence="3" id="KW-0862">Zinc</keyword>
<evidence type="ECO:0000259" key="5">
    <source>
        <dbReference type="PROSITE" id="PS50089"/>
    </source>
</evidence>
<dbReference type="InterPro" id="IPR017907">
    <property type="entry name" value="Znf_RING_CS"/>
</dbReference>
<sequence>MGSRKYYVMLPYLTLDCSCSTLLYDGSTCPICLNGLLEQEIGVPESCSHTFCMTCILKWAEVRQNQGVFFFY</sequence>
<dbReference type="Gene3D" id="3.30.40.10">
    <property type="entry name" value="Zinc/RING finger domain, C3HC4 (zinc finger)"/>
    <property type="match status" value="1"/>
</dbReference>
<dbReference type="Ensembl" id="ENSCMMT00000016442.1">
    <property type="protein sequence ID" value="ENSCMMP00000014940.1"/>
    <property type="gene ID" value="ENSCMMG00000009513.1"/>
</dbReference>
<protein>
    <recommendedName>
        <fullName evidence="5">RING-type domain-containing protein</fullName>
    </recommendedName>
</protein>
<reference evidence="6" key="1">
    <citation type="submission" date="2018-09" db="EMBL/GenBank/DDBJ databases">
        <title>Common duck and Muscovy duck high density SNP chip.</title>
        <authorList>
            <person name="Vignal A."/>
            <person name="Thebault N."/>
            <person name="Warren W.C."/>
        </authorList>
    </citation>
    <scope>NUCLEOTIDE SEQUENCE [LARGE SCALE GENOMIC DNA]</scope>
</reference>
<reference evidence="6" key="3">
    <citation type="submission" date="2025-09" db="UniProtKB">
        <authorList>
            <consortium name="Ensembl"/>
        </authorList>
    </citation>
    <scope>IDENTIFICATION</scope>
</reference>
<evidence type="ECO:0000313" key="7">
    <source>
        <dbReference type="Proteomes" id="UP000694556"/>
    </source>
</evidence>
<dbReference type="PANTHER" id="PTHR47048:SF1">
    <property type="entry name" value="PROTEIN SCAF11"/>
    <property type="match status" value="1"/>
</dbReference>